<dbReference type="OrthoDB" id="8062037at2759"/>
<evidence type="ECO:0000256" key="8">
    <source>
        <dbReference type="PROSITE-ProRule" id="PRU00175"/>
    </source>
</evidence>
<dbReference type="eggNOG" id="KOG0800">
    <property type="taxonomic scope" value="Eukaryota"/>
</dbReference>
<dbReference type="Pfam" id="PF13639">
    <property type="entry name" value="zf-RING_2"/>
    <property type="match status" value="1"/>
</dbReference>
<dbReference type="PROSITE" id="PS50089">
    <property type="entry name" value="ZF_RING_2"/>
    <property type="match status" value="1"/>
</dbReference>
<dbReference type="PANTHER" id="PTHR46463:SF86">
    <property type="entry name" value="RING-TYPE DOMAIN-CONTAINING PROTEIN"/>
    <property type="match status" value="1"/>
</dbReference>
<dbReference type="FunCoup" id="A0A1U8BC68">
    <property type="interactions" value="736"/>
</dbReference>
<sequence>MYRSPPRPLPYDSDPRCFCSQQDGLISRHEKGSSHLHEESEPLRRSDADTGLESPIIADKGNGSTYEKRLREYPSESSMKNPLEKLTSGIGYIYSSSEDDDVYPTCLEEYTLENPKIITNCSHHFHLGCIYEWMERSENCPHCGKRQGQTLKSWPSHSVSKTKLFLYQKILKLVNYVQVWSYIS</sequence>
<feature type="compositionally biased region" description="Basic and acidic residues" evidence="9">
    <location>
        <begin position="26"/>
        <end position="48"/>
    </location>
</feature>
<dbReference type="SUPFAM" id="SSF57850">
    <property type="entry name" value="RING/U-box"/>
    <property type="match status" value="1"/>
</dbReference>
<dbReference type="PANTHER" id="PTHR46463">
    <property type="entry name" value="ZINC FINGER, RING/FYVE/PHD-TYPE"/>
    <property type="match status" value="1"/>
</dbReference>
<dbReference type="AlphaFoldDB" id="A0A1U8BC68"/>
<gene>
    <name evidence="12" type="primary">LOC104612957</name>
</gene>
<evidence type="ECO:0000256" key="1">
    <source>
        <dbReference type="ARBA" id="ARBA00000900"/>
    </source>
</evidence>
<dbReference type="GO" id="GO:0008270">
    <property type="term" value="F:zinc ion binding"/>
    <property type="evidence" value="ECO:0007669"/>
    <property type="project" value="UniProtKB-KW"/>
</dbReference>
<dbReference type="GO" id="GO:0061630">
    <property type="term" value="F:ubiquitin protein ligase activity"/>
    <property type="evidence" value="ECO:0007669"/>
    <property type="project" value="UniProtKB-EC"/>
</dbReference>
<evidence type="ECO:0000256" key="7">
    <source>
        <dbReference type="ARBA" id="ARBA00022833"/>
    </source>
</evidence>
<evidence type="ECO:0000256" key="3">
    <source>
        <dbReference type="ARBA" id="ARBA00022679"/>
    </source>
</evidence>
<dbReference type="RefSeq" id="XP_010278931.1">
    <property type="nucleotide sequence ID" value="XM_010280629.2"/>
</dbReference>
<keyword evidence="6" id="KW-0833">Ubl conjugation pathway</keyword>
<evidence type="ECO:0000256" key="5">
    <source>
        <dbReference type="ARBA" id="ARBA00022771"/>
    </source>
</evidence>
<dbReference type="OMA" id="KESACEA"/>
<feature type="domain" description="RING-type" evidence="10">
    <location>
        <begin position="106"/>
        <end position="143"/>
    </location>
</feature>
<comment type="catalytic activity">
    <reaction evidence="1">
        <text>S-ubiquitinyl-[E2 ubiquitin-conjugating enzyme]-L-cysteine + [acceptor protein]-L-lysine = [E2 ubiquitin-conjugating enzyme]-L-cysteine + N(6)-ubiquitinyl-[acceptor protein]-L-lysine.</text>
        <dbReference type="EC" id="2.3.2.27"/>
    </reaction>
</comment>
<keyword evidence="5 8" id="KW-0863">Zinc-finger</keyword>
<evidence type="ECO:0000256" key="4">
    <source>
        <dbReference type="ARBA" id="ARBA00022723"/>
    </source>
</evidence>
<proteinExistence type="predicted"/>
<keyword evidence="11" id="KW-1185">Reference proteome</keyword>
<dbReference type="Gene3D" id="3.30.40.10">
    <property type="entry name" value="Zinc/RING finger domain, C3HC4 (zinc finger)"/>
    <property type="match status" value="1"/>
</dbReference>
<evidence type="ECO:0000313" key="12">
    <source>
        <dbReference type="RefSeq" id="XP_010278931.1"/>
    </source>
</evidence>
<dbReference type="InParanoid" id="A0A1U8BC68"/>
<evidence type="ECO:0000256" key="2">
    <source>
        <dbReference type="ARBA" id="ARBA00012483"/>
    </source>
</evidence>
<organism evidence="11 12">
    <name type="scientific">Nelumbo nucifera</name>
    <name type="common">Sacred lotus</name>
    <dbReference type="NCBI Taxonomy" id="4432"/>
    <lineage>
        <taxon>Eukaryota</taxon>
        <taxon>Viridiplantae</taxon>
        <taxon>Streptophyta</taxon>
        <taxon>Embryophyta</taxon>
        <taxon>Tracheophyta</taxon>
        <taxon>Spermatophyta</taxon>
        <taxon>Magnoliopsida</taxon>
        <taxon>Proteales</taxon>
        <taxon>Nelumbonaceae</taxon>
        <taxon>Nelumbo</taxon>
    </lineage>
</organism>
<keyword evidence="3" id="KW-0808">Transferase</keyword>
<dbReference type="InterPro" id="IPR013083">
    <property type="entry name" value="Znf_RING/FYVE/PHD"/>
</dbReference>
<dbReference type="GeneID" id="104612957"/>
<dbReference type="GO" id="GO:0004842">
    <property type="term" value="F:ubiquitin-protein transferase activity"/>
    <property type="evidence" value="ECO:0000318"/>
    <property type="project" value="GO_Central"/>
</dbReference>
<evidence type="ECO:0000256" key="9">
    <source>
        <dbReference type="SAM" id="MobiDB-lite"/>
    </source>
</evidence>
<dbReference type="KEGG" id="nnu:104612957"/>
<protein>
    <recommendedName>
        <fullName evidence="2">RING-type E3 ubiquitin transferase</fullName>
        <ecNumber evidence="2">2.3.2.27</ecNumber>
    </recommendedName>
</protein>
<dbReference type="Proteomes" id="UP000189703">
    <property type="component" value="Unplaced"/>
</dbReference>
<dbReference type="InterPro" id="IPR001841">
    <property type="entry name" value="Znf_RING"/>
</dbReference>
<accession>A0A1U8BC68</accession>
<evidence type="ECO:0000313" key="11">
    <source>
        <dbReference type="Proteomes" id="UP000189703"/>
    </source>
</evidence>
<keyword evidence="4" id="KW-0479">Metal-binding</keyword>
<evidence type="ECO:0000259" key="10">
    <source>
        <dbReference type="PROSITE" id="PS50089"/>
    </source>
</evidence>
<feature type="region of interest" description="Disordered" evidence="9">
    <location>
        <begin position="22"/>
        <end position="64"/>
    </location>
</feature>
<name>A0A1U8BC68_NELNU</name>
<dbReference type="CDD" id="cd23116">
    <property type="entry name" value="RING-H2_AIRP1-like"/>
    <property type="match status" value="1"/>
</dbReference>
<reference evidence="12" key="1">
    <citation type="submission" date="2025-08" db="UniProtKB">
        <authorList>
            <consortium name="RefSeq"/>
        </authorList>
    </citation>
    <scope>IDENTIFICATION</scope>
</reference>
<keyword evidence="7" id="KW-0862">Zinc</keyword>
<dbReference type="EC" id="2.3.2.27" evidence="2"/>
<evidence type="ECO:0000256" key="6">
    <source>
        <dbReference type="ARBA" id="ARBA00022786"/>
    </source>
</evidence>